<evidence type="ECO:0000259" key="4">
    <source>
        <dbReference type="Pfam" id="PF07804"/>
    </source>
</evidence>
<comment type="similarity">
    <text evidence="1">Belongs to the HipA Ser/Thr kinase family.</text>
</comment>
<dbReference type="PANTHER" id="PTHR37419:SF1">
    <property type="entry name" value="SERINE_THREONINE-PROTEIN KINASE TOXIN HIPA"/>
    <property type="match status" value="1"/>
</dbReference>
<dbReference type="PANTHER" id="PTHR37419">
    <property type="entry name" value="SERINE/THREONINE-PROTEIN KINASE TOXIN HIPA"/>
    <property type="match status" value="1"/>
</dbReference>
<dbReference type="Proteomes" id="UP000186364">
    <property type="component" value="Unassembled WGS sequence"/>
</dbReference>
<dbReference type="InterPro" id="IPR052028">
    <property type="entry name" value="HipA_Ser/Thr_kinase"/>
</dbReference>
<organism evidence="6 7">
    <name type="scientific">Xaviernesmea oryzae</name>
    <dbReference type="NCBI Taxonomy" id="464029"/>
    <lineage>
        <taxon>Bacteria</taxon>
        <taxon>Pseudomonadati</taxon>
        <taxon>Pseudomonadota</taxon>
        <taxon>Alphaproteobacteria</taxon>
        <taxon>Hyphomicrobiales</taxon>
        <taxon>Rhizobiaceae</taxon>
        <taxon>Rhizobium/Agrobacterium group</taxon>
        <taxon>Xaviernesmea</taxon>
    </lineage>
</organism>
<dbReference type="GO" id="GO:0005829">
    <property type="term" value="C:cytosol"/>
    <property type="evidence" value="ECO:0007669"/>
    <property type="project" value="TreeGrafter"/>
</dbReference>
<protein>
    <submittedName>
        <fullName evidence="6">Kinase</fullName>
    </submittedName>
</protein>
<dbReference type="OrthoDB" id="9805913at2"/>
<dbReference type="Gene3D" id="1.10.1070.20">
    <property type="match status" value="1"/>
</dbReference>
<dbReference type="CDD" id="cd17793">
    <property type="entry name" value="HipA"/>
    <property type="match status" value="1"/>
</dbReference>
<evidence type="ECO:0000256" key="2">
    <source>
        <dbReference type="ARBA" id="ARBA00022679"/>
    </source>
</evidence>
<feature type="domain" description="HipA N-terminal subdomain 1" evidence="5">
    <location>
        <begin position="6"/>
        <end position="104"/>
    </location>
</feature>
<proteinExistence type="inferred from homology"/>
<dbReference type="InterPro" id="IPR012893">
    <property type="entry name" value="HipA-like_C"/>
</dbReference>
<evidence type="ECO:0000259" key="5">
    <source>
        <dbReference type="Pfam" id="PF13657"/>
    </source>
</evidence>
<keyword evidence="2" id="KW-0808">Transferase</keyword>
<sequence length="420" mass="45632">MTVRVLNVWWDGRIVGQFTQDRHGDIGFAYSEAWLRDENTLPLSASLPKRQERFSRRECRPFFGGLLPEESQRLVAAQALGVSPANDFALLDRLGGDVAGALQLLPEDQKPTEAGPIADQQPAPLDEAGIVRILDALPTRPLLAGQEGLRLSLAGAQSKVPLVLIDGQIALPVLGQATTHILKPPIARFPGTTENEAFVMRLAAAVGLDIAPVEPWSANGRPFLLIERYDRYRDADGVVRRIHQEDFCQALGVPPETKYASEGGPTFKDCFELLRRVSERPGTDIAKLLDAAIFNLIVGNADAHGKNFSILYDDQGPRMAPLYDLLSTVAYPDLSPKMAMRIGRRATLAEMDADGWKAFSKDTGVGLPLVRRRVAELTDATCGTIAQVRESLSPSAVDPVTINQVSTLIASRAQLVGSSL</sequence>
<dbReference type="EMBL" id="MKIP01000052">
    <property type="protein sequence ID" value="OLP59342.1"/>
    <property type="molecule type" value="Genomic_DNA"/>
</dbReference>
<evidence type="ECO:0000313" key="6">
    <source>
        <dbReference type="EMBL" id="OLP59342.1"/>
    </source>
</evidence>
<dbReference type="NCBIfam" id="TIGR03071">
    <property type="entry name" value="couple_hipA"/>
    <property type="match status" value="1"/>
</dbReference>
<accession>A0A1Q9AV61</accession>
<dbReference type="GO" id="GO:0004674">
    <property type="term" value="F:protein serine/threonine kinase activity"/>
    <property type="evidence" value="ECO:0007669"/>
    <property type="project" value="TreeGrafter"/>
</dbReference>
<name>A0A1Q9AV61_9HYPH</name>
<evidence type="ECO:0000256" key="3">
    <source>
        <dbReference type="ARBA" id="ARBA00022777"/>
    </source>
</evidence>
<dbReference type="Pfam" id="PF07804">
    <property type="entry name" value="HipA_C"/>
    <property type="match status" value="1"/>
</dbReference>
<dbReference type="AlphaFoldDB" id="A0A1Q9AV61"/>
<feature type="domain" description="HipA-like C-terminal" evidence="4">
    <location>
        <begin position="151"/>
        <end position="383"/>
    </location>
</feature>
<keyword evidence="7" id="KW-1185">Reference proteome</keyword>
<dbReference type="InterPro" id="IPR017508">
    <property type="entry name" value="HipA_N1"/>
</dbReference>
<gene>
    <name evidence="6" type="ORF">BJF93_11415</name>
</gene>
<dbReference type="Pfam" id="PF13657">
    <property type="entry name" value="Couple_hipA"/>
    <property type="match status" value="1"/>
</dbReference>
<comment type="caution">
    <text evidence="6">The sequence shown here is derived from an EMBL/GenBank/DDBJ whole genome shotgun (WGS) entry which is preliminary data.</text>
</comment>
<reference evidence="6 7" key="1">
    <citation type="submission" date="2016-09" db="EMBL/GenBank/DDBJ databases">
        <title>Rhizobium sp. nov., a novel species isolated from the rice rhizosphere.</title>
        <authorList>
            <person name="Zhao J."/>
            <person name="Zhang X."/>
        </authorList>
    </citation>
    <scope>NUCLEOTIDE SEQUENCE [LARGE SCALE GENOMIC DNA]</scope>
    <source>
        <strain evidence="6 7">1.7048</strain>
    </source>
</reference>
<evidence type="ECO:0000256" key="1">
    <source>
        <dbReference type="ARBA" id="ARBA00010164"/>
    </source>
</evidence>
<dbReference type="RefSeq" id="WP_075628176.1">
    <property type="nucleotide sequence ID" value="NZ_FOAM01000010.1"/>
</dbReference>
<keyword evidence="3 6" id="KW-0418">Kinase</keyword>
<evidence type="ECO:0000313" key="7">
    <source>
        <dbReference type="Proteomes" id="UP000186364"/>
    </source>
</evidence>